<gene>
    <name evidence="1" type="ORF">PoB_000531300</name>
</gene>
<keyword evidence="2" id="KW-1185">Reference proteome</keyword>
<accession>A0AAV3Y8P1</accession>
<proteinExistence type="predicted"/>
<protein>
    <submittedName>
        <fullName evidence="1">Uncharacterized protein</fullName>
    </submittedName>
</protein>
<organism evidence="1 2">
    <name type="scientific">Plakobranchus ocellatus</name>
    <dbReference type="NCBI Taxonomy" id="259542"/>
    <lineage>
        <taxon>Eukaryota</taxon>
        <taxon>Metazoa</taxon>
        <taxon>Spiralia</taxon>
        <taxon>Lophotrochozoa</taxon>
        <taxon>Mollusca</taxon>
        <taxon>Gastropoda</taxon>
        <taxon>Heterobranchia</taxon>
        <taxon>Euthyneura</taxon>
        <taxon>Panpulmonata</taxon>
        <taxon>Sacoglossa</taxon>
        <taxon>Placobranchoidea</taxon>
        <taxon>Plakobranchidae</taxon>
        <taxon>Plakobranchus</taxon>
    </lineage>
</organism>
<dbReference type="Proteomes" id="UP000735302">
    <property type="component" value="Unassembled WGS sequence"/>
</dbReference>
<name>A0AAV3Y8P1_9GAST</name>
<dbReference type="EMBL" id="BLXT01000616">
    <property type="protein sequence ID" value="GFN78807.1"/>
    <property type="molecule type" value="Genomic_DNA"/>
</dbReference>
<reference evidence="1 2" key="1">
    <citation type="journal article" date="2021" name="Elife">
        <title>Chloroplast acquisition without the gene transfer in kleptoplastic sea slugs, Plakobranchus ocellatus.</title>
        <authorList>
            <person name="Maeda T."/>
            <person name="Takahashi S."/>
            <person name="Yoshida T."/>
            <person name="Shimamura S."/>
            <person name="Takaki Y."/>
            <person name="Nagai Y."/>
            <person name="Toyoda A."/>
            <person name="Suzuki Y."/>
            <person name="Arimoto A."/>
            <person name="Ishii H."/>
            <person name="Satoh N."/>
            <person name="Nishiyama T."/>
            <person name="Hasebe M."/>
            <person name="Maruyama T."/>
            <person name="Minagawa J."/>
            <person name="Obokata J."/>
            <person name="Shigenobu S."/>
        </authorList>
    </citation>
    <scope>NUCLEOTIDE SEQUENCE [LARGE SCALE GENOMIC DNA]</scope>
</reference>
<evidence type="ECO:0000313" key="2">
    <source>
        <dbReference type="Proteomes" id="UP000735302"/>
    </source>
</evidence>
<dbReference type="AlphaFoldDB" id="A0AAV3Y8P1"/>
<sequence>MLGAGSWRMVDHGAPIIMPVLWLAPATGRAPENASTSLGFGGAITLHGFNGGMTGTLQPPDFSGSLTWA</sequence>
<comment type="caution">
    <text evidence="1">The sequence shown here is derived from an EMBL/GenBank/DDBJ whole genome shotgun (WGS) entry which is preliminary data.</text>
</comment>
<evidence type="ECO:0000313" key="1">
    <source>
        <dbReference type="EMBL" id="GFN78807.1"/>
    </source>
</evidence>